<evidence type="ECO:0000313" key="1">
    <source>
        <dbReference type="EMBL" id="AFY28854.1"/>
    </source>
</evidence>
<dbReference type="EMBL" id="CP003495">
    <property type="protein sequence ID" value="AFY28854.1"/>
    <property type="molecule type" value="Genomic_DNA"/>
</dbReference>
<dbReference type="RefSeq" id="WP_015109304.1">
    <property type="nucleotide sequence ID" value="NC_019675.1"/>
</dbReference>
<sequence length="165" mass="18464">MPALALPPTTAYPSDPKALERDRLDALYLELRGNYKSLMISRGIHRGRAERQGEQLRELSLRLRALATREASVKAEAYAMLEIVTDVVEHLEDAGDEVSVAFGEYQLGRRAYSGGGGIARLVQAVIRFLNRWRLGKERFEELSARQQALRGALETNAEPVDGQDR</sequence>
<protein>
    <submittedName>
        <fullName evidence="1">Uncharacterized protein</fullName>
    </submittedName>
</protein>
<evidence type="ECO:0000313" key="2">
    <source>
        <dbReference type="Proteomes" id="UP000010388"/>
    </source>
</evidence>
<dbReference type="eggNOG" id="ENOG5032IBE">
    <property type="taxonomic scope" value="Bacteria"/>
</dbReference>
<dbReference type="Proteomes" id="UP000010388">
    <property type="component" value="Chromosome"/>
</dbReference>
<dbReference type="AlphaFoldDB" id="K9P8I0"/>
<dbReference type="STRING" id="292564.Cyagr_1705"/>
<organism evidence="1 2">
    <name type="scientific">Cyanobium gracile (strain ATCC 27147 / PCC 6307)</name>
    <dbReference type="NCBI Taxonomy" id="292564"/>
    <lineage>
        <taxon>Bacteria</taxon>
        <taxon>Bacillati</taxon>
        <taxon>Cyanobacteriota</taxon>
        <taxon>Cyanophyceae</taxon>
        <taxon>Synechococcales</taxon>
        <taxon>Prochlorococcaceae</taxon>
        <taxon>Cyanobium</taxon>
    </lineage>
</organism>
<dbReference type="OrthoDB" id="554504at2"/>
<proteinExistence type="predicted"/>
<reference evidence="2" key="1">
    <citation type="journal article" date="2013" name="Proc. Natl. Acad. Sci. U.S.A.">
        <title>Improving the coverage of the cyanobacterial phylum using diversity-driven genome sequencing.</title>
        <authorList>
            <person name="Shih P.M."/>
            <person name="Wu D."/>
            <person name="Latifi A."/>
            <person name="Axen S.D."/>
            <person name="Fewer D.P."/>
            <person name="Talla E."/>
            <person name="Calteau A."/>
            <person name="Cai F."/>
            <person name="Tandeau de Marsac N."/>
            <person name="Rippka R."/>
            <person name="Herdman M."/>
            <person name="Sivonen K."/>
            <person name="Coursin T."/>
            <person name="Laurent T."/>
            <person name="Goodwin L."/>
            <person name="Nolan M."/>
            <person name="Davenport K.W."/>
            <person name="Han C.S."/>
            <person name="Rubin E.M."/>
            <person name="Eisen J.A."/>
            <person name="Woyke T."/>
            <person name="Gugger M."/>
            <person name="Kerfeld C.A."/>
        </authorList>
    </citation>
    <scope>NUCLEOTIDE SEQUENCE [LARGE SCALE GENOMIC DNA]</scope>
    <source>
        <strain evidence="2">ATCC 27147 / PCC 6307</strain>
    </source>
</reference>
<name>K9P8I0_CYAGP</name>
<dbReference type="HOGENOM" id="CLU_1651308_0_0_3"/>
<gene>
    <name evidence="1" type="ordered locus">Cyagr_1705</name>
</gene>
<accession>K9P8I0</accession>
<dbReference type="KEGG" id="cgc:Cyagr_1705"/>